<reference evidence="6 7" key="1">
    <citation type="journal article" date="2021" name="ISME Commun">
        <title>Automated analysis of genomic sequences facilitates high-throughput and comprehensive description of bacteria.</title>
        <authorList>
            <person name="Hitch T.C.A."/>
        </authorList>
    </citation>
    <scope>NUCLEOTIDE SEQUENCE [LARGE SCALE GENOMIC DNA]</scope>
    <source>
        <strain evidence="6 7">Sanger_04</strain>
    </source>
</reference>
<feature type="domain" description="HNH" evidence="5">
    <location>
        <begin position="30"/>
        <end position="81"/>
    </location>
</feature>
<evidence type="ECO:0000259" key="5">
    <source>
        <dbReference type="Pfam" id="PF01844"/>
    </source>
</evidence>
<dbReference type="PANTHER" id="PTHR41286">
    <property type="entry name" value="HNH NUCLEASE YAJD-RELATED"/>
    <property type="match status" value="1"/>
</dbReference>
<evidence type="ECO:0000256" key="3">
    <source>
        <dbReference type="ARBA" id="ARBA00038412"/>
    </source>
</evidence>
<comment type="similarity">
    <text evidence="3">Belongs to the HNH nuclease family.</text>
</comment>
<dbReference type="Proteomes" id="UP001652461">
    <property type="component" value="Unassembled WGS sequence"/>
</dbReference>
<evidence type="ECO:0000256" key="2">
    <source>
        <dbReference type="ARBA" id="ARBA00022801"/>
    </source>
</evidence>
<dbReference type="InterPro" id="IPR002711">
    <property type="entry name" value="HNH"/>
</dbReference>
<organism evidence="6 7">
    <name type="scientific">Laedolimicola ammoniilytica</name>
    <dbReference type="NCBI Taxonomy" id="2981771"/>
    <lineage>
        <taxon>Bacteria</taxon>
        <taxon>Bacillati</taxon>
        <taxon>Bacillota</taxon>
        <taxon>Clostridia</taxon>
        <taxon>Lachnospirales</taxon>
        <taxon>Lachnospiraceae</taxon>
        <taxon>Laedolimicola</taxon>
    </lineage>
</organism>
<evidence type="ECO:0000256" key="1">
    <source>
        <dbReference type="ARBA" id="ARBA00022722"/>
    </source>
</evidence>
<comment type="caution">
    <text evidence="6">The sequence shown here is derived from an EMBL/GenBank/DDBJ whole genome shotgun (WGS) entry which is preliminary data.</text>
</comment>
<evidence type="ECO:0000313" key="6">
    <source>
        <dbReference type="EMBL" id="MCU6697267.1"/>
    </source>
</evidence>
<evidence type="ECO:0000313" key="7">
    <source>
        <dbReference type="Proteomes" id="UP001652461"/>
    </source>
</evidence>
<keyword evidence="6" id="KW-0255">Endonuclease</keyword>
<dbReference type="PANTHER" id="PTHR41286:SF1">
    <property type="entry name" value="HNH NUCLEASE YAJD-RELATED"/>
    <property type="match status" value="1"/>
</dbReference>
<keyword evidence="7" id="KW-1185">Reference proteome</keyword>
<evidence type="ECO:0000256" key="4">
    <source>
        <dbReference type="ARBA" id="ARBA00040194"/>
    </source>
</evidence>
<protein>
    <recommendedName>
        <fullName evidence="4">Putative HNH nuclease YajD</fullName>
    </recommendedName>
</protein>
<dbReference type="Pfam" id="PF01844">
    <property type="entry name" value="HNH"/>
    <property type="match status" value="1"/>
</dbReference>
<dbReference type="InterPro" id="IPR003615">
    <property type="entry name" value="HNH_nuc"/>
</dbReference>
<dbReference type="CDD" id="cd00085">
    <property type="entry name" value="HNHc"/>
    <property type="match status" value="1"/>
</dbReference>
<sequence>MAKEYAKSFYKSKAWQHCRNEYAKSVNWLCEDCLEQGIYKAGEIVHHVIEITPENIHDPMVTLNWDNLRLVCRECHAEKHGEKIKRYSVDEYGFVKTRDGR</sequence>
<dbReference type="EMBL" id="JAOQKC010000012">
    <property type="protein sequence ID" value="MCU6697267.1"/>
    <property type="molecule type" value="Genomic_DNA"/>
</dbReference>
<keyword evidence="2" id="KW-0378">Hydrolase</keyword>
<dbReference type="GO" id="GO:0004519">
    <property type="term" value="F:endonuclease activity"/>
    <property type="evidence" value="ECO:0007669"/>
    <property type="project" value="UniProtKB-KW"/>
</dbReference>
<accession>A0ABT2RYH3</accession>
<gene>
    <name evidence="6" type="ORF">OCV63_10200</name>
</gene>
<dbReference type="Gene3D" id="1.10.30.50">
    <property type="match status" value="1"/>
</dbReference>
<dbReference type="RefSeq" id="WP_158363721.1">
    <property type="nucleotide sequence ID" value="NZ_JAOQKC010000012.1"/>
</dbReference>
<keyword evidence="1" id="KW-0540">Nuclease</keyword>
<name>A0ABT2RYH3_9FIRM</name>
<proteinExistence type="inferred from homology"/>